<dbReference type="HAMAP" id="MF_01369_A">
    <property type="entry name" value="Ribosomal_uL23_A"/>
    <property type="match status" value="1"/>
</dbReference>
<evidence type="ECO:0000256" key="4">
    <source>
        <dbReference type="ARBA" id="ARBA00022980"/>
    </source>
</evidence>
<evidence type="ECO:0000313" key="8">
    <source>
        <dbReference type="WBParaSite" id="TCONS_00004592.p1"/>
    </source>
</evidence>
<sequence length="224" mass="25370">MSFFLPVMSSKVQKKNNAKIEKALGAKKAIVKGANATHKKKVRTSVHFFRPKTLVLPKSPKYPRKVVSKIPKMDGYSVIKYPLTTESAMKKIEENNTIVFVVDLKANKNHIKAAVKKQYNIKAIKVNTLITPKMTKKAFVKLSAEYDALDVANKVGISLEMLQNRKSITELIDKSELIGTFKVMQPNSEHFILSDLTKINYCYKDVCIRTSDVSRIIFPIDNNH</sequence>
<dbReference type="GO" id="GO:1990904">
    <property type="term" value="C:ribonucleoprotein complex"/>
    <property type="evidence" value="ECO:0007669"/>
    <property type="project" value="UniProtKB-KW"/>
</dbReference>
<dbReference type="InterPro" id="IPR012677">
    <property type="entry name" value="Nucleotide-bd_a/b_plait_sf"/>
</dbReference>
<keyword evidence="4" id="KW-0689">Ribosomal protein</keyword>
<keyword evidence="5" id="KW-0687">Ribonucleoprotein</keyword>
<keyword evidence="2" id="KW-0699">rRNA-binding</keyword>
<accession>A0AAF5HZ81</accession>
<dbReference type="GO" id="GO:0019843">
    <property type="term" value="F:rRNA binding"/>
    <property type="evidence" value="ECO:0007669"/>
    <property type="project" value="UniProtKB-KW"/>
</dbReference>
<dbReference type="SUPFAM" id="SSF54189">
    <property type="entry name" value="Ribosomal proteins S24e, L23 and L15e"/>
    <property type="match status" value="1"/>
</dbReference>
<dbReference type="PANTHER" id="PTHR11620">
    <property type="entry name" value="60S RIBOSOMAL PROTEIN L23A"/>
    <property type="match status" value="1"/>
</dbReference>
<dbReference type="Gene3D" id="3.30.70.330">
    <property type="match status" value="1"/>
</dbReference>
<reference evidence="8" key="1">
    <citation type="submission" date="2024-02" db="UniProtKB">
        <authorList>
            <consortium name="WormBaseParasite"/>
        </authorList>
    </citation>
    <scope>IDENTIFICATION</scope>
</reference>
<evidence type="ECO:0000259" key="6">
    <source>
        <dbReference type="Pfam" id="PF03939"/>
    </source>
</evidence>
<dbReference type="Pfam" id="PF00276">
    <property type="entry name" value="Ribosomal_L23"/>
    <property type="match status" value="1"/>
</dbReference>
<dbReference type="GO" id="GO:0005840">
    <property type="term" value="C:ribosome"/>
    <property type="evidence" value="ECO:0007669"/>
    <property type="project" value="UniProtKB-KW"/>
</dbReference>
<dbReference type="InterPro" id="IPR013025">
    <property type="entry name" value="Ribosomal_uL23-like"/>
</dbReference>
<organism evidence="7 8">
    <name type="scientific">Strongyloides stercoralis</name>
    <name type="common">Threadworm</name>
    <dbReference type="NCBI Taxonomy" id="6248"/>
    <lineage>
        <taxon>Eukaryota</taxon>
        <taxon>Metazoa</taxon>
        <taxon>Ecdysozoa</taxon>
        <taxon>Nematoda</taxon>
        <taxon>Chromadorea</taxon>
        <taxon>Rhabditida</taxon>
        <taxon>Tylenchina</taxon>
        <taxon>Panagrolaimomorpha</taxon>
        <taxon>Strongyloidoidea</taxon>
        <taxon>Strongyloididae</taxon>
        <taxon>Strongyloides</taxon>
    </lineage>
</organism>
<dbReference type="AlphaFoldDB" id="A0AAF5HZ81"/>
<dbReference type="GO" id="GO:0006412">
    <property type="term" value="P:translation"/>
    <property type="evidence" value="ECO:0007669"/>
    <property type="project" value="InterPro"/>
</dbReference>
<evidence type="ECO:0000256" key="5">
    <source>
        <dbReference type="ARBA" id="ARBA00023274"/>
    </source>
</evidence>
<dbReference type="GO" id="GO:0003735">
    <property type="term" value="F:structural constituent of ribosome"/>
    <property type="evidence" value="ECO:0007669"/>
    <property type="project" value="InterPro"/>
</dbReference>
<dbReference type="FunFam" id="3.30.70.330:FF:000035">
    <property type="entry name" value="60S ribosomal protein L23a"/>
    <property type="match status" value="1"/>
</dbReference>
<feature type="domain" description="Large ribosomal subunit protein uL23 N-terminal" evidence="6">
    <location>
        <begin position="21"/>
        <end position="67"/>
    </location>
</feature>
<dbReference type="Pfam" id="PF03939">
    <property type="entry name" value="Ribosomal_L23eN"/>
    <property type="match status" value="1"/>
</dbReference>
<dbReference type="WBParaSite" id="TCONS_00004592.p1">
    <property type="protein sequence ID" value="TCONS_00004592.p1"/>
    <property type="gene ID" value="XLOC_002284"/>
</dbReference>
<dbReference type="NCBIfam" id="NF011118">
    <property type="entry name" value="PRK14548.1"/>
    <property type="match status" value="1"/>
</dbReference>
<proteinExistence type="inferred from homology"/>
<comment type="similarity">
    <text evidence="1">Belongs to the universal ribosomal protein uL23 family.</text>
</comment>
<protein>
    <submittedName>
        <fullName evidence="8">Ribosomal_L23eN domain-containing protein</fullName>
    </submittedName>
</protein>
<keyword evidence="3" id="KW-0694">RNA-binding</keyword>
<dbReference type="Gene3D" id="2.30.30.100">
    <property type="match status" value="1"/>
</dbReference>
<evidence type="ECO:0000256" key="1">
    <source>
        <dbReference type="ARBA" id="ARBA00006700"/>
    </source>
</evidence>
<keyword evidence="7" id="KW-1185">Reference proteome</keyword>
<dbReference type="InterPro" id="IPR012678">
    <property type="entry name" value="Ribosomal_uL23/eL15/eS24_sf"/>
</dbReference>
<evidence type="ECO:0000313" key="7">
    <source>
        <dbReference type="Proteomes" id="UP000035681"/>
    </source>
</evidence>
<name>A0AAF5HZ81_STRER</name>
<evidence type="ECO:0000256" key="2">
    <source>
        <dbReference type="ARBA" id="ARBA00022730"/>
    </source>
</evidence>
<dbReference type="Proteomes" id="UP000035681">
    <property type="component" value="Unplaced"/>
</dbReference>
<evidence type="ECO:0000256" key="3">
    <source>
        <dbReference type="ARBA" id="ARBA00022884"/>
    </source>
</evidence>
<dbReference type="InterPro" id="IPR005633">
    <property type="entry name" value="Ribosomal_uL23_N"/>
</dbReference>